<evidence type="ECO:0000313" key="2">
    <source>
        <dbReference type="EMBL" id="OGI68479.1"/>
    </source>
</evidence>
<protein>
    <submittedName>
        <fullName evidence="2">Uncharacterized protein</fullName>
    </submittedName>
</protein>
<feature type="transmembrane region" description="Helical" evidence="1">
    <location>
        <begin position="36"/>
        <end position="53"/>
    </location>
</feature>
<name>A0A1F6VFX2_9BACT</name>
<dbReference type="EMBL" id="MFTS01000003">
    <property type="protein sequence ID" value="OGI68479.1"/>
    <property type="molecule type" value="Genomic_DNA"/>
</dbReference>
<keyword evidence="1" id="KW-0812">Transmembrane</keyword>
<comment type="caution">
    <text evidence="2">The sequence shown here is derived from an EMBL/GenBank/DDBJ whole genome shotgun (WGS) entry which is preliminary data.</text>
</comment>
<accession>A0A1F6VFX2</accession>
<proteinExistence type="predicted"/>
<evidence type="ECO:0000313" key="3">
    <source>
        <dbReference type="Proteomes" id="UP000178235"/>
    </source>
</evidence>
<feature type="transmembrane region" description="Helical" evidence="1">
    <location>
        <begin position="7"/>
        <end position="30"/>
    </location>
</feature>
<dbReference type="AlphaFoldDB" id="A0A1F6VFX2"/>
<organism evidence="2 3">
    <name type="scientific">Candidatus Nomurabacteria bacterium RIFCSPHIGHO2_01_FULL_42_15</name>
    <dbReference type="NCBI Taxonomy" id="1801742"/>
    <lineage>
        <taxon>Bacteria</taxon>
        <taxon>Candidatus Nomuraibacteriota</taxon>
    </lineage>
</organism>
<keyword evidence="1" id="KW-0472">Membrane</keyword>
<dbReference type="Proteomes" id="UP000178235">
    <property type="component" value="Unassembled WGS sequence"/>
</dbReference>
<keyword evidence="1" id="KW-1133">Transmembrane helix</keyword>
<sequence>MNWQPVIVFYVKTTSWIILPLVIGLIAGNFTESQTLFFIFLIIGFGITCFGIYKEVKGYKKEFLPEADQPRAEEKTNGNK</sequence>
<reference evidence="2 3" key="1">
    <citation type="journal article" date="2016" name="Nat. Commun.">
        <title>Thousands of microbial genomes shed light on interconnected biogeochemical processes in an aquifer system.</title>
        <authorList>
            <person name="Anantharaman K."/>
            <person name="Brown C.T."/>
            <person name="Hug L.A."/>
            <person name="Sharon I."/>
            <person name="Castelle C.J."/>
            <person name="Probst A.J."/>
            <person name="Thomas B.C."/>
            <person name="Singh A."/>
            <person name="Wilkins M.J."/>
            <person name="Karaoz U."/>
            <person name="Brodie E.L."/>
            <person name="Williams K.H."/>
            <person name="Hubbard S.S."/>
            <person name="Banfield J.F."/>
        </authorList>
    </citation>
    <scope>NUCLEOTIDE SEQUENCE [LARGE SCALE GENOMIC DNA]</scope>
</reference>
<evidence type="ECO:0000256" key="1">
    <source>
        <dbReference type="SAM" id="Phobius"/>
    </source>
</evidence>
<gene>
    <name evidence="2" type="ORF">A2738_01180</name>
</gene>